<dbReference type="InterPro" id="IPR036641">
    <property type="entry name" value="HPT_dom_sf"/>
</dbReference>
<keyword evidence="3" id="KW-0732">Signal</keyword>
<keyword evidence="1 2" id="KW-0902">Two-component regulatory system</keyword>
<dbReference type="Proteomes" id="UP001314170">
    <property type="component" value="Unassembled WGS sequence"/>
</dbReference>
<dbReference type="AlphaFoldDB" id="A0AAV1QWW3"/>
<evidence type="ECO:0000256" key="1">
    <source>
        <dbReference type="ARBA" id="ARBA00023012"/>
    </source>
</evidence>
<evidence type="ECO:0000313" key="5">
    <source>
        <dbReference type="Proteomes" id="UP001314170"/>
    </source>
</evidence>
<protein>
    <recommendedName>
        <fullName evidence="2">Histidine-containing phosphotransfer protein</fullName>
    </recommendedName>
</protein>
<dbReference type="Gene3D" id="1.20.120.160">
    <property type="entry name" value="HPT domain"/>
    <property type="match status" value="1"/>
</dbReference>
<evidence type="ECO:0000256" key="3">
    <source>
        <dbReference type="SAM" id="SignalP"/>
    </source>
</evidence>
<evidence type="ECO:0000313" key="4">
    <source>
        <dbReference type="EMBL" id="CAK7325295.1"/>
    </source>
</evidence>
<dbReference type="GO" id="GO:0005829">
    <property type="term" value="C:cytosol"/>
    <property type="evidence" value="ECO:0007669"/>
    <property type="project" value="UniProtKB-SubCell"/>
</dbReference>
<dbReference type="GO" id="GO:0005634">
    <property type="term" value="C:nucleus"/>
    <property type="evidence" value="ECO:0007669"/>
    <property type="project" value="UniProtKB-SubCell"/>
</dbReference>
<reference evidence="4 5" key="1">
    <citation type="submission" date="2024-01" db="EMBL/GenBank/DDBJ databases">
        <authorList>
            <person name="Waweru B."/>
        </authorList>
    </citation>
    <scope>NUCLEOTIDE SEQUENCE [LARGE SCALE GENOMIC DNA]</scope>
</reference>
<dbReference type="GO" id="GO:0000160">
    <property type="term" value="P:phosphorelay signal transduction system"/>
    <property type="evidence" value="ECO:0007669"/>
    <property type="project" value="UniProtKB-UniRule"/>
</dbReference>
<comment type="subcellular location">
    <subcellularLocation>
        <location evidence="2">Cytoplasm</location>
        <location evidence="2">Cytosol</location>
    </subcellularLocation>
    <subcellularLocation>
        <location evidence="2">Nucleus</location>
    </subcellularLocation>
</comment>
<dbReference type="SUPFAM" id="SSF47226">
    <property type="entry name" value="Histidine-containing phosphotransfer domain, HPT domain"/>
    <property type="match status" value="1"/>
</dbReference>
<accession>A0AAV1QWW3</accession>
<dbReference type="GO" id="GO:0009736">
    <property type="term" value="P:cytokinin-activated signaling pathway"/>
    <property type="evidence" value="ECO:0007669"/>
    <property type="project" value="UniProtKB-KW"/>
</dbReference>
<sequence>MHHSSPISSISLNFSLLFLCGDSFFSSAMAGMAALEALTDRLYGFIQSMEDEGIVDYHFEECYNMKEANGSVLFTEIIPTYISDSESTLVHMTNVLDQPIVDYNQLEQLCIKLKGGTTCIGACRMAASCGVFCQTTAARSKEDCMLMLEVIKGDFFTLRNKLETLLELEKRIVTNDYQGS</sequence>
<proteinExistence type="predicted"/>
<comment type="caution">
    <text evidence="4">The sequence shown here is derived from an EMBL/GenBank/DDBJ whole genome shotgun (WGS) entry which is preliminary data.</text>
</comment>
<dbReference type="GO" id="GO:0043424">
    <property type="term" value="F:protein histidine kinase binding"/>
    <property type="evidence" value="ECO:0007669"/>
    <property type="project" value="UniProtKB-UniRule"/>
</dbReference>
<organism evidence="4 5">
    <name type="scientific">Dovyalis caffra</name>
    <dbReference type="NCBI Taxonomy" id="77055"/>
    <lineage>
        <taxon>Eukaryota</taxon>
        <taxon>Viridiplantae</taxon>
        <taxon>Streptophyta</taxon>
        <taxon>Embryophyta</taxon>
        <taxon>Tracheophyta</taxon>
        <taxon>Spermatophyta</taxon>
        <taxon>Magnoliopsida</taxon>
        <taxon>eudicotyledons</taxon>
        <taxon>Gunneridae</taxon>
        <taxon>Pentapetalae</taxon>
        <taxon>rosids</taxon>
        <taxon>fabids</taxon>
        <taxon>Malpighiales</taxon>
        <taxon>Salicaceae</taxon>
        <taxon>Flacourtieae</taxon>
        <taxon>Dovyalis</taxon>
    </lineage>
</organism>
<dbReference type="GO" id="GO:0009927">
    <property type="term" value="F:histidine phosphotransfer kinase activity"/>
    <property type="evidence" value="ECO:0007669"/>
    <property type="project" value="UniProtKB-UniRule"/>
</dbReference>
<gene>
    <name evidence="4" type="ORF">DCAF_LOCUS2968</name>
</gene>
<dbReference type="PANTHER" id="PTHR28242:SF63">
    <property type="entry name" value="HISTIDINE-CONTAINING PHOSPHOTRANSFER PROTEIN"/>
    <property type="match status" value="1"/>
</dbReference>
<evidence type="ECO:0000256" key="2">
    <source>
        <dbReference type="RuleBase" id="RU369004"/>
    </source>
</evidence>
<dbReference type="EMBL" id="CAWUPB010000850">
    <property type="protein sequence ID" value="CAK7325295.1"/>
    <property type="molecule type" value="Genomic_DNA"/>
</dbReference>
<feature type="signal peptide" evidence="3">
    <location>
        <begin position="1"/>
        <end position="30"/>
    </location>
</feature>
<dbReference type="PANTHER" id="PTHR28242">
    <property type="entry name" value="PHOSPHORELAY INTERMEDIATE PROTEIN YPD1"/>
    <property type="match status" value="1"/>
</dbReference>
<comment type="domain">
    <text evidence="2">Histidine-containing phosphotransfer domain (HPt) contains an active histidine that mediates the phosphotransfer.</text>
</comment>
<name>A0AAV1QWW3_9ROSI</name>
<comment type="function">
    <text evidence="2">Functions as a two-component phosphorelay mediators between cytokinin sensor histidine kinases and response regulators (B-type ARRs). Plays an important role in propagating cytokinin signal transduction.</text>
</comment>
<keyword evidence="5" id="KW-1185">Reference proteome</keyword>
<keyword evidence="2" id="KW-0932">Cytokinin signaling pathway</keyword>
<dbReference type="InterPro" id="IPR045871">
    <property type="entry name" value="AHP1-5/YPD1"/>
</dbReference>
<feature type="chain" id="PRO_5043550410" description="Histidine-containing phosphotransfer protein" evidence="3">
    <location>
        <begin position="31"/>
        <end position="180"/>
    </location>
</feature>